<feature type="domain" description="OmpR/PhoB-type" evidence="5">
    <location>
        <begin position="133"/>
        <end position="228"/>
    </location>
</feature>
<evidence type="ECO:0000259" key="4">
    <source>
        <dbReference type="PROSITE" id="PS50110"/>
    </source>
</evidence>
<feature type="DNA-binding region" description="OmpR/PhoB-type" evidence="3">
    <location>
        <begin position="133"/>
        <end position="228"/>
    </location>
</feature>
<dbReference type="Pfam" id="PF00072">
    <property type="entry name" value="Response_reg"/>
    <property type="match status" value="1"/>
</dbReference>
<evidence type="ECO:0000256" key="1">
    <source>
        <dbReference type="ARBA" id="ARBA00023125"/>
    </source>
</evidence>
<evidence type="ECO:0000256" key="3">
    <source>
        <dbReference type="PROSITE-ProRule" id="PRU01091"/>
    </source>
</evidence>
<dbReference type="SUPFAM" id="SSF52172">
    <property type="entry name" value="CheY-like"/>
    <property type="match status" value="1"/>
</dbReference>
<dbReference type="OrthoDB" id="9808843at2"/>
<proteinExistence type="predicted"/>
<dbReference type="RefSeq" id="WP_013134963.1">
    <property type="nucleotide sequence ID" value="NC_014166.1"/>
</dbReference>
<dbReference type="Pfam" id="PF00486">
    <property type="entry name" value="Trans_reg_C"/>
    <property type="match status" value="1"/>
</dbReference>
<reference evidence="6 7" key="1">
    <citation type="journal article" date="2010" name="Stand. Genomic Sci.">
        <title>Complete genome sequence of Arcobacter nitrofigilis type strain (CI).</title>
        <authorList>
            <person name="Pati A."/>
            <person name="Gronow S."/>
            <person name="Lapidus A."/>
            <person name="Copeland A."/>
            <person name="Glavina Del Rio T."/>
            <person name="Nolan M."/>
            <person name="Lucas S."/>
            <person name="Tice H."/>
            <person name="Cheng J.F."/>
            <person name="Han C."/>
            <person name="Chertkov O."/>
            <person name="Bruce D."/>
            <person name="Tapia R."/>
            <person name="Goodwin L."/>
            <person name="Pitluck S."/>
            <person name="Liolios K."/>
            <person name="Ivanova N."/>
            <person name="Mavromatis K."/>
            <person name="Chen A."/>
            <person name="Palaniappan K."/>
            <person name="Land M."/>
            <person name="Hauser L."/>
            <person name="Chang Y.J."/>
            <person name="Jeffries C.D."/>
            <person name="Detter J.C."/>
            <person name="Rohde M."/>
            <person name="Goker M."/>
            <person name="Bristow J."/>
            <person name="Eisen J.A."/>
            <person name="Markowitz V."/>
            <person name="Hugenholtz P."/>
            <person name="Klenk H.P."/>
            <person name="Kyrpides N.C."/>
        </authorList>
    </citation>
    <scope>NUCLEOTIDE SEQUENCE [LARGE SCALE GENOMIC DNA]</scope>
    <source>
        <strain evidence="7">ATCC 33309 / DSM 7299 / CCUG 15893 / LMG 7604 / NCTC 12251 / CI</strain>
    </source>
</reference>
<dbReference type="STRING" id="572480.Arnit_1159"/>
<gene>
    <name evidence="6" type="ordered locus">Arnit_1159</name>
</gene>
<dbReference type="KEGG" id="ant:Arnit_1159"/>
<dbReference type="InterPro" id="IPR036388">
    <property type="entry name" value="WH-like_DNA-bd_sf"/>
</dbReference>
<dbReference type="eggNOG" id="COG0745">
    <property type="taxonomic scope" value="Bacteria"/>
</dbReference>
<dbReference type="InterPro" id="IPR052048">
    <property type="entry name" value="ST_Response_Regulator"/>
</dbReference>
<evidence type="ECO:0000259" key="5">
    <source>
        <dbReference type="PROSITE" id="PS51755"/>
    </source>
</evidence>
<dbReference type="InterPro" id="IPR016032">
    <property type="entry name" value="Sig_transdc_resp-reg_C-effctor"/>
</dbReference>
<keyword evidence="7" id="KW-1185">Reference proteome</keyword>
<organism evidence="6 7">
    <name type="scientific">Arcobacter nitrofigilis (strain ATCC 33309 / DSM 7299 / CCUG 15893 / LMG 7604 / NCTC 12251 / CI)</name>
    <name type="common">Campylobacter nitrofigilis</name>
    <dbReference type="NCBI Taxonomy" id="572480"/>
    <lineage>
        <taxon>Bacteria</taxon>
        <taxon>Pseudomonadati</taxon>
        <taxon>Campylobacterota</taxon>
        <taxon>Epsilonproteobacteria</taxon>
        <taxon>Campylobacterales</taxon>
        <taxon>Arcobacteraceae</taxon>
        <taxon>Arcobacter</taxon>
    </lineage>
</organism>
<evidence type="ECO:0000313" key="7">
    <source>
        <dbReference type="Proteomes" id="UP000000939"/>
    </source>
</evidence>
<dbReference type="PANTHER" id="PTHR43228:SF1">
    <property type="entry name" value="TWO-COMPONENT RESPONSE REGULATOR ARR22"/>
    <property type="match status" value="1"/>
</dbReference>
<keyword evidence="1 3" id="KW-0238">DNA-binding</keyword>
<dbReference type="InterPro" id="IPR001867">
    <property type="entry name" value="OmpR/PhoB-type_DNA-bd"/>
</dbReference>
<protein>
    <submittedName>
        <fullName evidence="6">Response regulator receiver protein</fullName>
    </submittedName>
</protein>
<dbReference type="InterPro" id="IPR011006">
    <property type="entry name" value="CheY-like_superfamily"/>
</dbReference>
<feature type="modified residue" description="4-aspartylphosphate" evidence="2">
    <location>
        <position position="63"/>
    </location>
</feature>
<dbReference type="GO" id="GO:0000160">
    <property type="term" value="P:phosphorelay signal transduction system"/>
    <property type="evidence" value="ECO:0007669"/>
    <property type="project" value="InterPro"/>
</dbReference>
<sequence>MDNELLKEKLKDISILCVEDEDGIREFIVSTLKYYFKEVYEASNGLEALEMYEEFRPKIILSDIEMPKMNGLEFVKRIRQNDLSTSIIMLTAYSNEEYLMSLINLNIDHFILKPLNSKKLNEALSKYIERNFSEQISLSENLKLDLSKRELIFEDCTIIPLRRRENDFLNLLYKNKNAITTYEQIEMELWQDKIMTSHAIKSFIKELRNKMPINIIKNVSQAGYILEQ</sequence>
<dbReference type="GO" id="GO:0006355">
    <property type="term" value="P:regulation of DNA-templated transcription"/>
    <property type="evidence" value="ECO:0007669"/>
    <property type="project" value="InterPro"/>
</dbReference>
<dbReference type="Gene3D" id="1.10.10.10">
    <property type="entry name" value="Winged helix-like DNA-binding domain superfamily/Winged helix DNA-binding domain"/>
    <property type="match status" value="1"/>
</dbReference>
<dbReference type="CDD" id="cd17536">
    <property type="entry name" value="REC_YesN-like"/>
    <property type="match status" value="1"/>
</dbReference>
<dbReference type="InterPro" id="IPR001789">
    <property type="entry name" value="Sig_transdc_resp-reg_receiver"/>
</dbReference>
<dbReference type="Proteomes" id="UP000000939">
    <property type="component" value="Chromosome"/>
</dbReference>
<dbReference type="PROSITE" id="PS51755">
    <property type="entry name" value="OMPR_PHOB"/>
    <property type="match status" value="1"/>
</dbReference>
<dbReference type="GO" id="GO:0003677">
    <property type="term" value="F:DNA binding"/>
    <property type="evidence" value="ECO:0007669"/>
    <property type="project" value="UniProtKB-UniRule"/>
</dbReference>
<dbReference type="PANTHER" id="PTHR43228">
    <property type="entry name" value="TWO-COMPONENT RESPONSE REGULATOR"/>
    <property type="match status" value="1"/>
</dbReference>
<dbReference type="HOGENOM" id="CLU_000445_30_3_7"/>
<dbReference type="AlphaFoldDB" id="D5V3Z0"/>
<dbReference type="SUPFAM" id="SSF46894">
    <property type="entry name" value="C-terminal effector domain of the bipartite response regulators"/>
    <property type="match status" value="1"/>
</dbReference>
<evidence type="ECO:0000256" key="2">
    <source>
        <dbReference type="PROSITE-ProRule" id="PRU00169"/>
    </source>
</evidence>
<dbReference type="SMART" id="SM00448">
    <property type="entry name" value="REC"/>
    <property type="match status" value="1"/>
</dbReference>
<dbReference type="EMBL" id="CP001999">
    <property type="protein sequence ID" value="ADG92818.1"/>
    <property type="molecule type" value="Genomic_DNA"/>
</dbReference>
<evidence type="ECO:0000313" key="6">
    <source>
        <dbReference type="EMBL" id="ADG92818.1"/>
    </source>
</evidence>
<keyword evidence="2" id="KW-0597">Phosphoprotein</keyword>
<accession>D5V3Z0</accession>
<name>D5V3Z0_ARCNC</name>
<dbReference type="SMART" id="SM00862">
    <property type="entry name" value="Trans_reg_C"/>
    <property type="match status" value="1"/>
</dbReference>
<dbReference type="PROSITE" id="PS50110">
    <property type="entry name" value="RESPONSE_REGULATORY"/>
    <property type="match status" value="1"/>
</dbReference>
<feature type="domain" description="Response regulatory" evidence="4">
    <location>
        <begin position="14"/>
        <end position="128"/>
    </location>
</feature>
<dbReference type="Gene3D" id="3.40.50.2300">
    <property type="match status" value="1"/>
</dbReference>